<feature type="transmembrane region" description="Helical" evidence="1">
    <location>
        <begin position="366"/>
        <end position="383"/>
    </location>
</feature>
<keyword evidence="1" id="KW-0812">Transmembrane</keyword>
<protein>
    <submittedName>
        <fullName evidence="2">Wzy</fullName>
    </submittedName>
</protein>
<keyword evidence="1" id="KW-0472">Membrane</keyword>
<dbReference type="EMBL" id="KY750648">
    <property type="protein sequence ID" value="ASC62765.1"/>
    <property type="molecule type" value="Genomic_DNA"/>
</dbReference>
<feature type="transmembrane region" description="Helical" evidence="1">
    <location>
        <begin position="25"/>
        <end position="43"/>
    </location>
</feature>
<feature type="transmembrane region" description="Helical" evidence="1">
    <location>
        <begin position="116"/>
        <end position="134"/>
    </location>
</feature>
<reference evidence="2" key="1">
    <citation type="submission" date="2017-03" db="EMBL/GenBank/DDBJ databases">
        <title>The pneumococcal serotype 15C capsule is partially O-acetylated and allows partial evasion of PPV23-elicited anti-serotype 15B antibodies.</title>
        <authorList>
            <person name="Spencer B.L."/>
            <person name="Nahm M.H."/>
        </authorList>
    </citation>
    <scope>NUCLEOTIDE SEQUENCE</scope>
    <source>
        <strain evidence="2">ST1058/03</strain>
    </source>
</reference>
<dbReference type="AlphaFoldDB" id="A0A1Z3GXK3"/>
<gene>
    <name evidence="2" type="primary">wzy</name>
</gene>
<organism evidence="2">
    <name type="scientific">Streptococcus pneumoniae</name>
    <dbReference type="NCBI Taxonomy" id="1313"/>
    <lineage>
        <taxon>Bacteria</taxon>
        <taxon>Bacillati</taxon>
        <taxon>Bacillota</taxon>
        <taxon>Bacilli</taxon>
        <taxon>Lactobacillales</taxon>
        <taxon>Streptococcaceae</taxon>
        <taxon>Streptococcus</taxon>
    </lineage>
</organism>
<feature type="transmembrane region" description="Helical" evidence="1">
    <location>
        <begin position="55"/>
        <end position="75"/>
    </location>
</feature>
<accession>A0A1Z3GXK3</accession>
<feature type="transmembrane region" description="Helical" evidence="1">
    <location>
        <begin position="345"/>
        <end position="360"/>
    </location>
</feature>
<evidence type="ECO:0000313" key="2">
    <source>
        <dbReference type="EMBL" id="ASC62765.1"/>
    </source>
</evidence>
<dbReference type="RefSeq" id="WP_130883387.1">
    <property type="nucleotide sequence ID" value="NZ_JBIBLZ010000001.1"/>
</dbReference>
<evidence type="ECO:0000256" key="1">
    <source>
        <dbReference type="SAM" id="Phobius"/>
    </source>
</evidence>
<name>A0A1Z3GXK3_STREE</name>
<proteinExistence type="predicted"/>
<feature type="transmembrane region" description="Helical" evidence="1">
    <location>
        <begin position="313"/>
        <end position="333"/>
    </location>
</feature>
<feature type="transmembrane region" description="Helical" evidence="1">
    <location>
        <begin position="87"/>
        <end position="104"/>
    </location>
</feature>
<feature type="transmembrane region" description="Helical" evidence="1">
    <location>
        <begin position="235"/>
        <end position="251"/>
    </location>
</feature>
<feature type="transmembrane region" description="Helical" evidence="1">
    <location>
        <begin position="185"/>
        <end position="205"/>
    </location>
</feature>
<sequence>MKIRIEPQYFLYKYLWLIILLPKQFMQLILFSLIVLTLLPVYIKDRQISKIDAPSFYIVLWVMIYSISIIWNFLISGLPIQVLFSDLSKAFNWILAVFFYNYYLKNPINVDKIKKYMFYNFAILVIIVALFYVQRGANVVLFGRSLLGWDGFVSATSYGVRYAGFLEYSTLNGQLILFLLPLIRLFKLSFFTQVTILAFLLQVLVLSKSRIAIIALIIYIVFVVMVQITSINKRMIVAFYPTIPLILLYNWEKIKHIFFQMFNSRTGSNVTRFIVYEESLKAINGLGILLGAGIRTQSTVGILLGSHSMYISFIYRTGILGSIIIVILFYYLFSKFLKSAPSGKLISIGYILALLVFWLFEELDPHYWCLILFFSTISIFINNRKEEIVG</sequence>
<feature type="transmembrane region" description="Helical" evidence="1">
    <location>
        <begin position="211"/>
        <end position="228"/>
    </location>
</feature>
<keyword evidence="1" id="KW-1133">Transmembrane helix</keyword>